<dbReference type="PATRIC" id="fig|29311.18.peg.59"/>
<accession>A0A0I9VIA9</accession>
<organism evidence="5 6">
    <name type="scientific">Mycobacterium haemophilum</name>
    <dbReference type="NCBI Taxonomy" id="29311"/>
    <lineage>
        <taxon>Bacteria</taxon>
        <taxon>Bacillati</taxon>
        <taxon>Actinomycetota</taxon>
        <taxon>Actinomycetes</taxon>
        <taxon>Mycobacteriales</taxon>
        <taxon>Mycobacteriaceae</taxon>
        <taxon>Mycobacterium</taxon>
    </lineage>
</organism>
<evidence type="ECO:0008006" key="7">
    <source>
        <dbReference type="Google" id="ProtNLM"/>
    </source>
</evidence>
<evidence type="ECO:0000256" key="2">
    <source>
        <dbReference type="SAM" id="Phobius"/>
    </source>
</evidence>
<dbReference type="RefSeq" id="WP_047313075.1">
    <property type="nucleotide sequence ID" value="NZ_LDPQ01000001.1"/>
</dbReference>
<dbReference type="Gene3D" id="1.20.1260.20">
    <property type="entry name" value="PPE superfamily"/>
    <property type="match status" value="1"/>
</dbReference>
<proteinExistence type="inferred from homology"/>
<dbReference type="Proteomes" id="UP000036334">
    <property type="component" value="Unassembled WGS sequence"/>
</dbReference>
<keyword evidence="2" id="KW-0472">Membrane</keyword>
<keyword evidence="2" id="KW-0812">Transmembrane</keyword>
<keyword evidence="6" id="KW-1185">Reference proteome</keyword>
<dbReference type="SUPFAM" id="SSF140459">
    <property type="entry name" value="PE/PPE dimer-like"/>
    <property type="match status" value="1"/>
</dbReference>
<evidence type="ECO:0000259" key="4">
    <source>
        <dbReference type="Pfam" id="PF18878"/>
    </source>
</evidence>
<dbReference type="PANTHER" id="PTHR46766:SF1">
    <property type="entry name" value="GLUTAMINE-RICH PROTEIN 2"/>
    <property type="match status" value="1"/>
</dbReference>
<name>A0A0I9VIA9_9MYCO</name>
<dbReference type="InterPro" id="IPR043641">
    <property type="entry name" value="PPE-PPW_C"/>
</dbReference>
<comment type="similarity">
    <text evidence="1">Belongs to the mycobacterial PPE family.</text>
</comment>
<feature type="domain" description="PPE" evidence="3">
    <location>
        <begin position="4"/>
        <end position="163"/>
    </location>
</feature>
<evidence type="ECO:0000313" key="6">
    <source>
        <dbReference type="Proteomes" id="UP000036334"/>
    </source>
</evidence>
<reference evidence="5 6" key="1">
    <citation type="submission" date="2015-05" db="EMBL/GenBank/DDBJ databases">
        <title>Genome sequence of Mycobacterium haemophilum.</title>
        <authorList>
            <person name="Greninger A.L."/>
            <person name="Cunningham G."/>
            <person name="Miller S."/>
        </authorList>
    </citation>
    <scope>NUCLEOTIDE SEQUENCE [LARGE SCALE GENOMIC DNA]</scope>
    <source>
        <strain evidence="6">UC1</strain>
    </source>
</reference>
<dbReference type="Pfam" id="PF18878">
    <property type="entry name" value="PPE-PPW"/>
    <property type="match status" value="1"/>
</dbReference>
<dbReference type="InterPro" id="IPR038332">
    <property type="entry name" value="PPE_sf"/>
</dbReference>
<dbReference type="GO" id="GO:0052572">
    <property type="term" value="P:response to host immune response"/>
    <property type="evidence" value="ECO:0007669"/>
    <property type="project" value="TreeGrafter"/>
</dbReference>
<dbReference type="Pfam" id="PF00823">
    <property type="entry name" value="PPE"/>
    <property type="match status" value="1"/>
</dbReference>
<feature type="transmembrane region" description="Helical" evidence="2">
    <location>
        <begin position="219"/>
        <end position="242"/>
    </location>
</feature>
<protein>
    <recommendedName>
        <fullName evidence="7">PPE family domain-containing protein</fullName>
    </recommendedName>
</protein>
<dbReference type="AlphaFoldDB" id="A0A0I9VIA9"/>
<sequence length="383" mass="38654">MTYWFGAPPEVHSALLSAGPGSGPLREAATMWTSLSIESSWAADELAVELDEVSAEAWQGPSAERYVGAHAPYLVFLDDVSADCAERAAGHEAMAAAYDGALAEMPTLAELAVNRAAHAVLVATNFFGVNTIPIAANEAAYADMWVRAASTMTVYEATSNSVLVLASRLRATAAPVLLKTGSSVAGGMAAVPAAPAAIIDVIIEILILLGELLIQLPVILLELLFGVVAWAIVLAILLPLVILAETIVFGFFAIVLTPPFLAVAAPVVLAGSAIALPTSLPIGISGYLAEEASVGAEVVEVDVVTANVASGGARAGVAPQGRLVSVVASDRGAGALGFAGTAGKESVTGPAGLVMLASGLGGGGPRVPMLPATWESDVVGVQG</sequence>
<feature type="transmembrane region" description="Helical" evidence="2">
    <location>
        <begin position="248"/>
        <end position="276"/>
    </location>
</feature>
<dbReference type="EMBL" id="LDPR01000001">
    <property type="protein sequence ID" value="KLO38876.1"/>
    <property type="molecule type" value="Genomic_DNA"/>
</dbReference>
<comment type="caution">
    <text evidence="5">The sequence shown here is derived from an EMBL/GenBank/DDBJ whole genome shotgun (WGS) entry which is preliminary data.</text>
</comment>
<dbReference type="InterPro" id="IPR000030">
    <property type="entry name" value="PPE_dom"/>
</dbReference>
<dbReference type="OrthoDB" id="4753487at2"/>
<evidence type="ECO:0000313" key="5">
    <source>
        <dbReference type="EMBL" id="KLO38876.1"/>
    </source>
</evidence>
<gene>
    <name evidence="5" type="ORF">ABH38_00285</name>
</gene>
<feature type="domain" description="PPE-PPW subfamily C-terminal" evidence="4">
    <location>
        <begin position="327"/>
        <end position="374"/>
    </location>
</feature>
<keyword evidence="2" id="KW-1133">Transmembrane helix</keyword>
<evidence type="ECO:0000259" key="3">
    <source>
        <dbReference type="Pfam" id="PF00823"/>
    </source>
</evidence>
<evidence type="ECO:0000256" key="1">
    <source>
        <dbReference type="ARBA" id="ARBA00010652"/>
    </source>
</evidence>
<dbReference type="PANTHER" id="PTHR46766">
    <property type="entry name" value="GLUTAMINE-RICH PROTEIN 2"/>
    <property type="match status" value="1"/>
</dbReference>